<feature type="domain" description="Pesticidal crystal protein Cry22Aa Ig-like" evidence="4">
    <location>
        <begin position="363"/>
        <end position="427"/>
    </location>
</feature>
<dbReference type="Proteomes" id="UP001519271">
    <property type="component" value="Unassembled WGS sequence"/>
</dbReference>
<feature type="compositionally biased region" description="Basic and acidic residues" evidence="2">
    <location>
        <begin position="819"/>
        <end position="831"/>
    </location>
</feature>
<feature type="domain" description="Pesticidal crystal protein Cry22Aa Ig-like" evidence="4">
    <location>
        <begin position="283"/>
        <end position="346"/>
    </location>
</feature>
<dbReference type="InterPro" id="IPR032179">
    <property type="entry name" value="Cry22Aa_Ig-like"/>
</dbReference>
<evidence type="ECO:0000256" key="1">
    <source>
        <dbReference type="ARBA" id="ARBA00022999"/>
    </source>
</evidence>
<evidence type="ECO:0000256" key="2">
    <source>
        <dbReference type="SAM" id="MobiDB-lite"/>
    </source>
</evidence>
<dbReference type="Gene3D" id="2.60.40.10">
    <property type="entry name" value="Immunoglobulins"/>
    <property type="match status" value="7"/>
</dbReference>
<feature type="domain" description="Pesticidal crystal protein Cry22Aa Ig-like" evidence="4">
    <location>
        <begin position="199"/>
        <end position="266"/>
    </location>
</feature>
<dbReference type="EMBL" id="JAGGKC010000033">
    <property type="protein sequence ID" value="MBP1920591.1"/>
    <property type="molecule type" value="Genomic_DNA"/>
</dbReference>
<evidence type="ECO:0000313" key="6">
    <source>
        <dbReference type="Proteomes" id="UP001519271"/>
    </source>
</evidence>
<reference evidence="5 6" key="1">
    <citation type="submission" date="2021-03" db="EMBL/GenBank/DDBJ databases">
        <title>Genomic Encyclopedia of Type Strains, Phase IV (KMG-IV): sequencing the most valuable type-strain genomes for metagenomic binning, comparative biology and taxonomic classification.</title>
        <authorList>
            <person name="Goeker M."/>
        </authorList>
    </citation>
    <scope>NUCLEOTIDE SEQUENCE [LARGE SCALE GENOMIC DNA]</scope>
    <source>
        <strain evidence="5 6">DSM 6139</strain>
    </source>
</reference>
<sequence>MNKRKFRNLLIPVILLFFSFTFATPVLAAEEGAPTISAAPIVISVGGTYDPLAGLVVTDDIDSEAELLANIYYYDEDVDVSTPGSYVIYYDLFDSDGNWASFKRNVLVLGPDLPVIGVATKGIDKDSYFDPYEGVYAFDYKDGDITSSIKIIANDVDMSVPGDYYITYEVTDSDLNRVEATRHIAVLWPKEYQPVITAPTVFLKVGDEFDPMEGVTATDLTDGDITGSVSVEYMEVDTSRPGSYWVQYVVYNSLGLMSYADRSVVVFDMTTSPSIVAIDYQYYETGEPFDPRNGAYAYDLEDGDITHLIEIVENTVDTSQPGEYHVLYRVTDSDGNIAEHTSYVTVNWSWMLYPEIHVEPYIVYLELGGTFDFMQGVSATDATDGDITSNVEYDGYVDTSIPGVYYIEYWVTNSLGLYGGATRQVIVFESSVPIIMAYDFESPLNQEIDQSSTHFEAYDLEDGDIWESIVWDISAVDINTAGTYPIMLSVTDSDGNMAEATCYVTIKDYSYPELEVYDYSVIIGSDYNPLDYAYARDYMDGDISHLVEVLENNVDINTLGTYTVTYSVTNSQEKKTTKTVNVEVINEPVIEYYLIYDGNMIRMEIDEQAQMTYVTSPVLIPAGSMLSIALYVDGELMFEVPGLILLNEIQPGFLYSLSQNEAGEIVATTSPYLYDGAAVRLTGKNGEVKFTSTVDGETYYVVAEKDAGVPEIDTSGEGILGKTGVNTITIKDLKPGIKPQVVYVVIKTSGDEISNVLAIDIPAIPTPSNNGKKPENPGKPIKEVIVPDVVEEVPTVEEPKSNNGQDKKEGIPVIENTAEEPKANKDLGQEKKALEVIEEEITEEVPLIPEAEMIEILDEEKDKEKDKKVEEFVEPLEEKSNNGQSDMG</sequence>
<name>A0ABS4G7S8_9CLOT</name>
<feature type="domain" description="Pesticidal crystal protein Cry22Aa Ig-like" evidence="4">
    <location>
        <begin position="39"/>
        <end position="108"/>
    </location>
</feature>
<dbReference type="InterPro" id="IPR013783">
    <property type="entry name" value="Ig-like_fold"/>
</dbReference>
<dbReference type="PANTHER" id="PTHR15127">
    <property type="entry name" value="HEAVYWEIGHT, ISOFORM A"/>
    <property type="match status" value="1"/>
</dbReference>
<feature type="compositionally biased region" description="Basic and acidic residues" evidence="2">
    <location>
        <begin position="797"/>
        <end position="810"/>
    </location>
</feature>
<feature type="compositionally biased region" description="Basic and acidic residues" evidence="2">
    <location>
        <begin position="860"/>
        <end position="880"/>
    </location>
</feature>
<proteinExistence type="predicted"/>
<organism evidence="5 6">
    <name type="scientific">Youngiibacter multivorans</name>
    <dbReference type="NCBI Taxonomy" id="937251"/>
    <lineage>
        <taxon>Bacteria</taxon>
        <taxon>Bacillati</taxon>
        <taxon>Bacillota</taxon>
        <taxon>Clostridia</taxon>
        <taxon>Eubacteriales</taxon>
        <taxon>Clostridiaceae</taxon>
        <taxon>Youngiibacter</taxon>
    </lineage>
</organism>
<evidence type="ECO:0000256" key="3">
    <source>
        <dbReference type="SAM" id="SignalP"/>
    </source>
</evidence>
<feature type="region of interest" description="Disordered" evidence="2">
    <location>
        <begin position="794"/>
        <end position="831"/>
    </location>
</feature>
<feature type="region of interest" description="Disordered" evidence="2">
    <location>
        <begin position="858"/>
        <end position="888"/>
    </location>
</feature>
<keyword evidence="6" id="KW-1185">Reference proteome</keyword>
<dbReference type="RefSeq" id="WP_209460758.1">
    <property type="nucleotide sequence ID" value="NZ_JAGGKC010000033.1"/>
</dbReference>
<evidence type="ECO:0000259" key="4">
    <source>
        <dbReference type="Pfam" id="PF16403"/>
    </source>
</evidence>
<accession>A0ABS4G7S8</accession>
<evidence type="ECO:0000313" key="5">
    <source>
        <dbReference type="EMBL" id="MBP1920591.1"/>
    </source>
</evidence>
<feature type="domain" description="Pesticidal crystal protein Cry22Aa Ig-like" evidence="4">
    <location>
        <begin position="520"/>
        <end position="584"/>
    </location>
</feature>
<comment type="caution">
    <text evidence="5">The sequence shown here is derived from an EMBL/GenBank/DDBJ whole genome shotgun (WGS) entry which is preliminary data.</text>
</comment>
<dbReference type="PANTHER" id="PTHR15127:SF32">
    <property type="entry name" value="HEAVYWEIGHT, ISOFORM A"/>
    <property type="match status" value="1"/>
</dbReference>
<keyword evidence="3" id="KW-0732">Signal</keyword>
<feature type="chain" id="PRO_5045167175" description="Pesticidal crystal protein Cry22Aa Ig-like domain-containing protein" evidence="3">
    <location>
        <begin position="29"/>
        <end position="888"/>
    </location>
</feature>
<dbReference type="Pfam" id="PF16403">
    <property type="entry name" value="Bact_surface_Ig-like"/>
    <property type="match status" value="6"/>
</dbReference>
<protein>
    <recommendedName>
        <fullName evidence="4">Pesticidal crystal protein Cry22Aa Ig-like domain-containing protein</fullName>
    </recommendedName>
</protein>
<keyword evidence="1" id="KW-0727">SH2 domain</keyword>
<gene>
    <name evidence="5" type="ORF">J2Z34_003106</name>
</gene>
<feature type="signal peptide" evidence="3">
    <location>
        <begin position="1"/>
        <end position="28"/>
    </location>
</feature>
<dbReference type="InterPro" id="IPR051846">
    <property type="entry name" value="SH2_domain_adapters"/>
</dbReference>
<feature type="domain" description="Pesticidal crystal protein Cry22Aa Ig-like" evidence="4">
    <location>
        <begin position="126"/>
        <end position="186"/>
    </location>
</feature>